<proteinExistence type="predicted"/>
<sequence length="36" mass="4353">MDLNTKYKRVRNLKIGQDRICIYPLRLLTYQIRSGI</sequence>
<reference evidence="1" key="1">
    <citation type="submission" date="2018-02" db="EMBL/GenBank/DDBJ databases">
        <title>Rhizophora mucronata_Transcriptome.</title>
        <authorList>
            <person name="Meera S.P."/>
            <person name="Sreeshan A."/>
            <person name="Augustine A."/>
        </authorList>
    </citation>
    <scope>NUCLEOTIDE SEQUENCE</scope>
    <source>
        <tissue evidence="1">Leaf</tissue>
    </source>
</reference>
<dbReference type="EMBL" id="GGEC01008027">
    <property type="protein sequence ID" value="MBW88510.1"/>
    <property type="molecule type" value="Transcribed_RNA"/>
</dbReference>
<protein>
    <submittedName>
        <fullName evidence="1">Uncharacterized protein</fullName>
    </submittedName>
</protein>
<evidence type="ECO:0000313" key="1">
    <source>
        <dbReference type="EMBL" id="MBW88510.1"/>
    </source>
</evidence>
<accession>A0A2P2J4Y1</accession>
<dbReference type="AlphaFoldDB" id="A0A2P2J4Y1"/>
<name>A0A2P2J4Y1_RHIMU</name>
<organism evidence="1">
    <name type="scientific">Rhizophora mucronata</name>
    <name type="common">Asiatic mangrove</name>
    <dbReference type="NCBI Taxonomy" id="61149"/>
    <lineage>
        <taxon>Eukaryota</taxon>
        <taxon>Viridiplantae</taxon>
        <taxon>Streptophyta</taxon>
        <taxon>Embryophyta</taxon>
        <taxon>Tracheophyta</taxon>
        <taxon>Spermatophyta</taxon>
        <taxon>Magnoliopsida</taxon>
        <taxon>eudicotyledons</taxon>
        <taxon>Gunneridae</taxon>
        <taxon>Pentapetalae</taxon>
        <taxon>rosids</taxon>
        <taxon>fabids</taxon>
        <taxon>Malpighiales</taxon>
        <taxon>Rhizophoraceae</taxon>
        <taxon>Rhizophora</taxon>
    </lineage>
</organism>